<dbReference type="Proteomes" id="UP001283361">
    <property type="component" value="Unassembled WGS sequence"/>
</dbReference>
<feature type="compositionally biased region" description="Polar residues" evidence="1">
    <location>
        <begin position="413"/>
        <end position="425"/>
    </location>
</feature>
<feature type="transmembrane region" description="Helical" evidence="2">
    <location>
        <begin position="12"/>
        <end position="32"/>
    </location>
</feature>
<reference evidence="3" key="1">
    <citation type="journal article" date="2023" name="G3 (Bethesda)">
        <title>A reference genome for the long-term kleptoplast-retaining sea slug Elysia crispata morphotype clarki.</title>
        <authorList>
            <person name="Eastman K.E."/>
            <person name="Pendleton A.L."/>
            <person name="Shaikh M.A."/>
            <person name="Suttiyut T."/>
            <person name="Ogas R."/>
            <person name="Tomko P."/>
            <person name="Gavelis G."/>
            <person name="Widhalm J.R."/>
            <person name="Wisecaver J.H."/>
        </authorList>
    </citation>
    <scope>NUCLEOTIDE SEQUENCE</scope>
    <source>
        <strain evidence="3">ECLA1</strain>
    </source>
</reference>
<sequence>MGCSELLRMIGIVNHFVCVILFLVAMGTVNWMNVKHFSGKAGLWRYCNFHKNASLLEETSPAPSILPTTLSTTTTTATDDESEEKEKDECHSFGVIDINSYLLIVRMLIILALFCFAYGFFKGTTIRVKIEYNPNFIRQHTGELLSLMGAILGMLAERIYAASFKSDGTFEPYLKRLRGPNGEEDDDLLELGWSAGLLEGAMIALFPAVILMLMPTLNDKCGWCHSHGQRSTVRSQALCRNFRSNPRETILRYVTCHRFNPPASSNAEVNIREVELATRRQSEASSISDGSIFTISDSRTDRVGDNSEPAPRYEDLSPLPPTAPLSSDSNTLMPPPPSYDDVLKGLYAITPPSGAPTLLPPPYTDSPPPAVSSTSVRPVSSSSSSQEESRSRNSTPLPDHLAQASPSHDRFVASSTSHAPITHQESIMMDDMVAVSDTASVASSSTSDESSSSDVTRPRSRSASIVSQTRWGSRSSS</sequence>
<gene>
    <name evidence="3" type="ORF">RRG08_022043</name>
</gene>
<keyword evidence="2" id="KW-0472">Membrane</keyword>
<proteinExistence type="predicted"/>
<protein>
    <submittedName>
        <fullName evidence="3">Uncharacterized protein</fullName>
    </submittedName>
</protein>
<keyword evidence="2" id="KW-0812">Transmembrane</keyword>
<name>A0AAE0YXM2_9GAST</name>
<feature type="compositionally biased region" description="Basic and acidic residues" evidence="1">
    <location>
        <begin position="298"/>
        <end position="315"/>
    </location>
</feature>
<feature type="compositionally biased region" description="Low complexity" evidence="1">
    <location>
        <begin position="371"/>
        <end position="386"/>
    </location>
</feature>
<feature type="compositionally biased region" description="Low complexity" evidence="1">
    <location>
        <begin position="62"/>
        <end position="77"/>
    </location>
</feature>
<organism evidence="3 4">
    <name type="scientific">Elysia crispata</name>
    <name type="common">lettuce slug</name>
    <dbReference type="NCBI Taxonomy" id="231223"/>
    <lineage>
        <taxon>Eukaryota</taxon>
        <taxon>Metazoa</taxon>
        <taxon>Spiralia</taxon>
        <taxon>Lophotrochozoa</taxon>
        <taxon>Mollusca</taxon>
        <taxon>Gastropoda</taxon>
        <taxon>Heterobranchia</taxon>
        <taxon>Euthyneura</taxon>
        <taxon>Panpulmonata</taxon>
        <taxon>Sacoglossa</taxon>
        <taxon>Placobranchoidea</taxon>
        <taxon>Plakobranchidae</taxon>
        <taxon>Elysia</taxon>
    </lineage>
</organism>
<feature type="transmembrane region" description="Helical" evidence="2">
    <location>
        <begin position="101"/>
        <end position="121"/>
    </location>
</feature>
<evidence type="ECO:0000313" key="4">
    <source>
        <dbReference type="Proteomes" id="UP001283361"/>
    </source>
</evidence>
<comment type="caution">
    <text evidence="3">The sequence shown here is derived from an EMBL/GenBank/DDBJ whole genome shotgun (WGS) entry which is preliminary data.</text>
</comment>
<feature type="region of interest" description="Disordered" evidence="1">
    <location>
        <begin position="279"/>
        <end position="477"/>
    </location>
</feature>
<keyword evidence="2" id="KW-1133">Transmembrane helix</keyword>
<feature type="compositionally biased region" description="Low complexity" evidence="1">
    <location>
        <begin position="434"/>
        <end position="455"/>
    </location>
</feature>
<evidence type="ECO:0000256" key="2">
    <source>
        <dbReference type="SAM" id="Phobius"/>
    </source>
</evidence>
<feature type="compositionally biased region" description="Polar residues" evidence="1">
    <location>
        <begin position="283"/>
        <end position="297"/>
    </location>
</feature>
<keyword evidence="4" id="KW-1185">Reference proteome</keyword>
<feature type="compositionally biased region" description="Polar residues" evidence="1">
    <location>
        <begin position="461"/>
        <end position="477"/>
    </location>
</feature>
<dbReference type="AlphaFoldDB" id="A0AAE0YXM2"/>
<feature type="transmembrane region" description="Helical" evidence="2">
    <location>
        <begin position="142"/>
        <end position="161"/>
    </location>
</feature>
<evidence type="ECO:0000256" key="1">
    <source>
        <dbReference type="SAM" id="MobiDB-lite"/>
    </source>
</evidence>
<feature type="region of interest" description="Disordered" evidence="1">
    <location>
        <begin position="62"/>
        <end position="84"/>
    </location>
</feature>
<accession>A0AAE0YXM2</accession>
<feature type="compositionally biased region" description="Pro residues" evidence="1">
    <location>
        <begin position="358"/>
        <end position="370"/>
    </location>
</feature>
<feature type="transmembrane region" description="Helical" evidence="2">
    <location>
        <begin position="191"/>
        <end position="213"/>
    </location>
</feature>
<dbReference type="EMBL" id="JAWDGP010005174">
    <property type="protein sequence ID" value="KAK3759054.1"/>
    <property type="molecule type" value="Genomic_DNA"/>
</dbReference>
<dbReference type="Gene3D" id="1.20.140.150">
    <property type="match status" value="1"/>
</dbReference>
<evidence type="ECO:0000313" key="3">
    <source>
        <dbReference type="EMBL" id="KAK3759054.1"/>
    </source>
</evidence>